<dbReference type="STRING" id="1191523.MROS_2697"/>
<keyword evidence="1 10" id="KW-1003">Cell membrane</keyword>
<evidence type="ECO:0000256" key="4">
    <source>
        <dbReference type="ARBA" id="ARBA00022692"/>
    </source>
</evidence>
<dbReference type="Pfam" id="PF02660">
    <property type="entry name" value="G3P_acyltransf"/>
    <property type="match status" value="1"/>
</dbReference>
<dbReference type="AlphaFoldDB" id="I6YZE9"/>
<dbReference type="GO" id="GO:0043772">
    <property type="term" value="F:acyl-phosphate glycerol-3-phosphate acyltransferase activity"/>
    <property type="evidence" value="ECO:0007669"/>
    <property type="project" value="UniProtKB-UniRule"/>
</dbReference>
<gene>
    <name evidence="10" type="primary">plsY</name>
    <name evidence="11" type="ordered locus">MROS_2697</name>
</gene>
<dbReference type="UniPathway" id="UPA00085"/>
<feature type="transmembrane region" description="Helical" evidence="10">
    <location>
        <begin position="51"/>
        <end position="70"/>
    </location>
</feature>
<evidence type="ECO:0000313" key="12">
    <source>
        <dbReference type="Proteomes" id="UP000009011"/>
    </source>
</evidence>
<feature type="transmembrane region" description="Helical" evidence="10">
    <location>
        <begin position="173"/>
        <end position="192"/>
    </location>
</feature>
<reference evidence="11 12" key="1">
    <citation type="journal article" date="2013" name="PLoS ONE">
        <title>Genomic analysis of Melioribacter roseus, facultatively anaerobic organotrophic bacterium representing a novel deep lineage within Bacteriodetes/Chlorobi group.</title>
        <authorList>
            <person name="Kadnikov V.V."/>
            <person name="Mardanov A.V."/>
            <person name="Podosokorskaya O.A."/>
            <person name="Gavrilov S.N."/>
            <person name="Kublanov I.V."/>
            <person name="Beletsky A.V."/>
            <person name="Bonch-Osmolovskaya E.A."/>
            <person name="Ravin N.V."/>
        </authorList>
    </citation>
    <scope>NUCLEOTIDE SEQUENCE [LARGE SCALE GENOMIC DNA]</scope>
    <source>
        <strain evidence="12">JCM 17771 / P3M-2</strain>
    </source>
</reference>
<evidence type="ECO:0000256" key="1">
    <source>
        <dbReference type="ARBA" id="ARBA00022475"/>
    </source>
</evidence>
<evidence type="ECO:0000256" key="3">
    <source>
        <dbReference type="ARBA" id="ARBA00022679"/>
    </source>
</evidence>
<evidence type="ECO:0000256" key="7">
    <source>
        <dbReference type="ARBA" id="ARBA00023136"/>
    </source>
</evidence>
<dbReference type="PANTHER" id="PTHR30309:SF0">
    <property type="entry name" value="GLYCEROL-3-PHOSPHATE ACYLTRANSFERASE-RELATED"/>
    <property type="match status" value="1"/>
</dbReference>
<protein>
    <recommendedName>
        <fullName evidence="10">Glycerol-3-phosphate acyltransferase</fullName>
    </recommendedName>
    <alternativeName>
        <fullName evidence="10">Acyl-PO4 G3P acyltransferase</fullName>
    </alternativeName>
    <alternativeName>
        <fullName evidence="10">Acyl-phosphate--glycerol-3-phosphate acyltransferase</fullName>
    </alternativeName>
    <alternativeName>
        <fullName evidence="10">G3P acyltransferase</fullName>
        <shortName evidence="10">GPAT</shortName>
        <ecNumber evidence="10">2.3.1.275</ecNumber>
    </alternativeName>
    <alternativeName>
        <fullName evidence="10">Lysophosphatidic acid synthase</fullName>
        <shortName evidence="10">LPA synthase</shortName>
    </alternativeName>
</protein>
<keyword evidence="5 10" id="KW-1133">Transmembrane helix</keyword>
<dbReference type="HOGENOM" id="CLU_081254_7_1_10"/>
<evidence type="ECO:0000256" key="2">
    <source>
        <dbReference type="ARBA" id="ARBA00022516"/>
    </source>
</evidence>
<feature type="transmembrane region" description="Helical" evidence="10">
    <location>
        <begin position="113"/>
        <end position="135"/>
    </location>
</feature>
<keyword evidence="3 10" id="KW-0808">Transferase</keyword>
<feature type="transmembrane region" description="Helical" evidence="10">
    <location>
        <begin position="6"/>
        <end position="23"/>
    </location>
</feature>
<comment type="similarity">
    <text evidence="10">Belongs to the PlsY family.</text>
</comment>
<dbReference type="InterPro" id="IPR003811">
    <property type="entry name" value="G3P_acylTferase_PlsY"/>
</dbReference>
<evidence type="ECO:0000256" key="10">
    <source>
        <dbReference type="HAMAP-Rule" id="MF_01043"/>
    </source>
</evidence>
<organism evidence="11 12">
    <name type="scientific">Melioribacter roseus (strain DSM 23840 / JCM 17771 / VKM B-2668 / P3M-2)</name>
    <dbReference type="NCBI Taxonomy" id="1191523"/>
    <lineage>
        <taxon>Bacteria</taxon>
        <taxon>Pseudomonadati</taxon>
        <taxon>Ignavibacteriota</taxon>
        <taxon>Ignavibacteria</taxon>
        <taxon>Ignavibacteriales</taxon>
        <taxon>Melioribacteraceae</taxon>
        <taxon>Melioribacter</taxon>
    </lineage>
</organism>
<dbReference type="Proteomes" id="UP000009011">
    <property type="component" value="Chromosome"/>
</dbReference>
<keyword evidence="7 10" id="KW-0472">Membrane</keyword>
<dbReference type="HAMAP" id="MF_01043">
    <property type="entry name" value="PlsY"/>
    <property type="match status" value="1"/>
</dbReference>
<proteinExistence type="inferred from homology"/>
<keyword evidence="6 10" id="KW-0443">Lipid metabolism</keyword>
<keyword evidence="12" id="KW-1185">Reference proteome</keyword>
<comment type="function">
    <text evidence="10">Catalyzes the transfer of an acyl group from acyl-phosphate (acyl-PO(4)) to glycerol-3-phosphate (G3P) to form lysophosphatidic acid (LPA). This enzyme utilizes acyl-phosphate as fatty acyl donor, but not acyl-CoA or acyl-ACP.</text>
</comment>
<evidence type="ECO:0000256" key="9">
    <source>
        <dbReference type="ARBA" id="ARBA00023264"/>
    </source>
</evidence>
<evidence type="ECO:0000256" key="6">
    <source>
        <dbReference type="ARBA" id="ARBA00023098"/>
    </source>
</evidence>
<dbReference type="EC" id="2.3.1.275" evidence="10"/>
<keyword evidence="8 10" id="KW-0594">Phospholipid biosynthesis</keyword>
<feature type="transmembrane region" description="Helical" evidence="10">
    <location>
        <begin position="82"/>
        <end position="101"/>
    </location>
</feature>
<dbReference type="SMART" id="SM01207">
    <property type="entry name" value="G3P_acyltransf"/>
    <property type="match status" value="1"/>
</dbReference>
<dbReference type="eggNOG" id="COG0344">
    <property type="taxonomic scope" value="Bacteria"/>
</dbReference>
<feature type="transmembrane region" description="Helical" evidence="10">
    <location>
        <begin position="141"/>
        <end position="161"/>
    </location>
</feature>
<dbReference type="EMBL" id="CP003557">
    <property type="protein sequence ID" value="AFN75927.1"/>
    <property type="molecule type" value="Genomic_DNA"/>
</dbReference>
<dbReference type="OrthoDB" id="9777124at2"/>
<evidence type="ECO:0000256" key="8">
    <source>
        <dbReference type="ARBA" id="ARBA00023209"/>
    </source>
</evidence>
<sequence length="208" mass="22574">MNYLLSLLIGVMLGSIPTAYLLLRKKNIDVTKAGSGNVGAMNSYEVTNSKLIGLIVFAIDSLKGLLSVWIAESLFGHKFEFMMIALIGAVLGHCYSFWINFKGGRGLATAAGGALLISIPVLGIWVALWLVAYLFRRHIHFANFTATLLTGLLSFTSGDILNKYASPSAADTMNFSILVSLMLLIILSKHIVPIKEYFTGLAKNKKGD</sequence>
<keyword evidence="9 10" id="KW-1208">Phospholipid metabolism</keyword>
<name>I6YZE9_MELRP</name>
<comment type="pathway">
    <text evidence="10">Lipid metabolism; phospholipid metabolism.</text>
</comment>
<keyword evidence="4 10" id="KW-0812">Transmembrane</keyword>
<keyword evidence="2 10" id="KW-0444">Lipid biosynthesis</keyword>
<dbReference type="PANTHER" id="PTHR30309">
    <property type="entry name" value="INNER MEMBRANE PROTEIN YGIH"/>
    <property type="match status" value="1"/>
</dbReference>
<evidence type="ECO:0000313" key="11">
    <source>
        <dbReference type="EMBL" id="AFN75927.1"/>
    </source>
</evidence>
<comment type="subunit">
    <text evidence="10">Probably interacts with PlsX.</text>
</comment>
<dbReference type="KEGG" id="mro:MROS_2697"/>
<evidence type="ECO:0000256" key="5">
    <source>
        <dbReference type="ARBA" id="ARBA00022989"/>
    </source>
</evidence>
<accession>I6YZE9</accession>
<keyword evidence="11" id="KW-0012">Acyltransferase</keyword>
<dbReference type="RefSeq" id="WP_014857357.1">
    <property type="nucleotide sequence ID" value="NC_018178.1"/>
</dbReference>
<dbReference type="GO" id="GO:0005886">
    <property type="term" value="C:plasma membrane"/>
    <property type="evidence" value="ECO:0007669"/>
    <property type="project" value="InterPro"/>
</dbReference>
<dbReference type="GO" id="GO:0008654">
    <property type="term" value="P:phospholipid biosynthetic process"/>
    <property type="evidence" value="ECO:0007669"/>
    <property type="project" value="UniProtKB-UniRule"/>
</dbReference>
<comment type="catalytic activity">
    <reaction evidence="10">
        <text>an acyl phosphate + sn-glycerol 3-phosphate = a 1-acyl-sn-glycero-3-phosphate + phosphate</text>
        <dbReference type="Rhea" id="RHEA:34075"/>
        <dbReference type="ChEBI" id="CHEBI:43474"/>
        <dbReference type="ChEBI" id="CHEBI:57597"/>
        <dbReference type="ChEBI" id="CHEBI:57970"/>
        <dbReference type="ChEBI" id="CHEBI:59918"/>
        <dbReference type="EC" id="2.3.1.275"/>
    </reaction>
</comment>